<dbReference type="AlphaFoldDB" id="A0A6J7GI75"/>
<sequence length="170" mass="17252">MNRIPRRAIGLVLGVVLVLAAAAAGYWYVRDVRDAPDAATEDATPSRTPRVVTEPAPGEPVGTDDPVVPTGGAVAVTVTWSGFDRGALEVDGFVTGVVESGGTCLLTATRGGDTVTAEVVAEPDASTTQCGAVTIAADELSPGTWNAVLSYRSATSVGAADAVEVDVPRE</sequence>
<evidence type="ECO:0000256" key="1">
    <source>
        <dbReference type="SAM" id="MobiDB-lite"/>
    </source>
</evidence>
<evidence type="ECO:0000313" key="2">
    <source>
        <dbReference type="EMBL" id="CAB4904140.1"/>
    </source>
</evidence>
<reference evidence="2" key="1">
    <citation type="submission" date="2020-05" db="EMBL/GenBank/DDBJ databases">
        <authorList>
            <person name="Chiriac C."/>
            <person name="Salcher M."/>
            <person name="Ghai R."/>
            <person name="Kavagutti S V."/>
        </authorList>
    </citation>
    <scope>NUCLEOTIDE SEQUENCE</scope>
</reference>
<name>A0A6J7GI75_9ZZZZ</name>
<organism evidence="2">
    <name type="scientific">freshwater metagenome</name>
    <dbReference type="NCBI Taxonomy" id="449393"/>
    <lineage>
        <taxon>unclassified sequences</taxon>
        <taxon>metagenomes</taxon>
        <taxon>ecological metagenomes</taxon>
    </lineage>
</organism>
<protein>
    <submittedName>
        <fullName evidence="2">Unannotated protein</fullName>
    </submittedName>
</protein>
<proteinExistence type="predicted"/>
<feature type="region of interest" description="Disordered" evidence="1">
    <location>
        <begin position="39"/>
        <end position="67"/>
    </location>
</feature>
<gene>
    <name evidence="2" type="ORF">UFOPK3609_00440</name>
</gene>
<accession>A0A6J7GI75</accession>
<dbReference type="EMBL" id="CAFBMQ010000042">
    <property type="protein sequence ID" value="CAB4904140.1"/>
    <property type="molecule type" value="Genomic_DNA"/>
</dbReference>